<evidence type="ECO:0000256" key="6">
    <source>
        <dbReference type="SAM" id="MobiDB-lite"/>
    </source>
</evidence>
<feature type="region of interest" description="Disordered" evidence="6">
    <location>
        <begin position="1151"/>
        <end position="1174"/>
    </location>
</feature>
<feature type="domain" description="R13L1/DRL21-like LRR repeat region" evidence="10">
    <location>
        <begin position="675"/>
        <end position="812"/>
    </location>
</feature>
<evidence type="ECO:0000259" key="9">
    <source>
        <dbReference type="Pfam" id="PF23559"/>
    </source>
</evidence>
<keyword evidence="3" id="KW-0547">Nucleotide-binding</keyword>
<dbReference type="GeneID" id="110746276"/>
<keyword evidence="4" id="KW-0611">Plant defense</keyword>
<dbReference type="InterPro" id="IPR032675">
    <property type="entry name" value="LRR_dom_sf"/>
</dbReference>
<dbReference type="InterPro" id="IPR027417">
    <property type="entry name" value="P-loop_NTPase"/>
</dbReference>
<dbReference type="Pfam" id="PF23559">
    <property type="entry name" value="WHD_DRP"/>
    <property type="match status" value="1"/>
</dbReference>
<dbReference type="Gramene" id="Pav_sc0006661.1_g050.1.br:mrna">
    <property type="protein sequence ID" value="Pav_sc0006661.1_g050.1.br:CDS:1"/>
    <property type="gene ID" value="Pav_sc0006661.1_g050.1.br"/>
</dbReference>
<evidence type="ECO:0000256" key="3">
    <source>
        <dbReference type="ARBA" id="ARBA00022741"/>
    </source>
</evidence>
<proteinExistence type="predicted"/>
<dbReference type="GO" id="GO:0051707">
    <property type="term" value="P:response to other organism"/>
    <property type="evidence" value="ECO:0007669"/>
    <property type="project" value="UniProtKB-ARBA"/>
</dbReference>
<evidence type="ECO:0000259" key="10">
    <source>
        <dbReference type="Pfam" id="PF25019"/>
    </source>
</evidence>
<feature type="domain" description="Disease resistance protein winged helix" evidence="9">
    <location>
        <begin position="418"/>
        <end position="489"/>
    </location>
</feature>
<dbReference type="GO" id="GO:0005524">
    <property type="term" value="F:ATP binding"/>
    <property type="evidence" value="ECO:0007669"/>
    <property type="project" value="UniProtKB-KW"/>
</dbReference>
<dbReference type="Gene3D" id="1.20.5.4130">
    <property type="match status" value="1"/>
</dbReference>
<dbReference type="Pfam" id="PF25019">
    <property type="entry name" value="LRR_R13L1-DRL21"/>
    <property type="match status" value="2"/>
</dbReference>
<dbReference type="Gene3D" id="1.10.10.10">
    <property type="entry name" value="Winged helix-like DNA-binding domain superfamily/Winged helix DNA-binding domain"/>
    <property type="match status" value="1"/>
</dbReference>
<keyword evidence="11" id="KW-1185">Reference proteome</keyword>
<dbReference type="KEGG" id="pavi:110746276"/>
<sequence>MADLVLSPALQVIFDRLASPVLQKFADIWDFKDNLQSLHETLLLVQATLEDAEEQQLTNKAVRRWLSKLKNAACDAEDLLDFYTSRETLMSIEHVYGDFPSQIRRGTDAEKIRKMLHVLEKTVKDGLFKFRRPTVVNRQSTIRETSSFVIKSEIYGREDDKENLVKLLLSSQHCQELGYAVCIPIVGIGGIGKTTLAQLAYNDERVIQHFDARMWIFVSDIFNVKKIMKTVIESATKEECKFLEIDLLQSRLWHLLHNKRYLIVLDDVWTEEHEDWDELKPLFRGGVDGCKIILTTRSKKVAFMRDSPISPYYLKGLAEDDCWALFKQRAFRRGEEEKYTNLSLIAKQIVKKCGGVPLAVKSLGSLMRFKREEQQWFFMQNSEFWRLDVCQHRVLPALMLSYLHLPSHLRQCFAFCSIFPRNYEFEKQKLIYLWMAEGLIVQQGSKRPEDIGNEYLTDLLWMSFFQEVEQCHGGRTIRYKMDDIIHDLARYVAEKEYVILEQNLPTNSPAPPQIRHSSVVYKYREVTIPAALYEADHLRSLLLIGESGSLEKNNQIFSSFEYLRVLDLNNCDVSTLPESLGGLICLRYLDLSYTPITKLPESTCNLCSLQTLVLFGCDKLEYLPFVGKMTSLRHLNITGCASLSKMPAGIERLYQLQTLPLFVVSKLYQNPDIGILKDLNLHGKLNITHLENVRNKEEARAAGLMRKKNLESLGLYWGGFENVDKSFTKKQYEPVINLDAREEELVLGILHGLEPPRNLKKLVINGYPGIIFDGWDFPEHLISLDFTNSNNLEHLPALGDLELLHTLSLHGMKRVKRIGREFYGRQRNAQSSLEELSLSDFPNLEEWSTGNKENAFPQLTKLIVKRCPKLVHIPLSMSLRHLELRDCNLTLVSIANLSLLSVLVIEKIPELVSLPEGLFASARLSSLKILSCPKLVSLPTEIGNLSALKSLTIGWCEELYTLPSLQNMKALESLEISDCHSLISMPDGGIGGLSSLRTLSIENCSSLTSLSCSFEHLTLLEHLTFMYCPSLGSFPEGVQHLSSLRSLTILSCPWFDFLPEGLQNVRTLNCMEISSCPDLTALPEWFEDLDSLRSLTISDCPNLEQLPPGLKHLTKLQHLSIQECPELEERCRQGSGEDWFKISHVPHKYIGSPQVSQSGEASTSGSCSVQTSSH</sequence>
<evidence type="ECO:0000256" key="5">
    <source>
        <dbReference type="ARBA" id="ARBA00022840"/>
    </source>
</evidence>
<dbReference type="GO" id="GO:0043531">
    <property type="term" value="F:ADP binding"/>
    <property type="evidence" value="ECO:0007669"/>
    <property type="project" value="InterPro"/>
</dbReference>
<evidence type="ECO:0000259" key="8">
    <source>
        <dbReference type="Pfam" id="PF18052"/>
    </source>
</evidence>
<feature type="compositionally biased region" description="Low complexity" evidence="6">
    <location>
        <begin position="1162"/>
        <end position="1174"/>
    </location>
</feature>
<evidence type="ECO:0000313" key="11">
    <source>
        <dbReference type="Proteomes" id="UP000515124"/>
    </source>
</evidence>
<feature type="domain" description="NB-ARC" evidence="7">
    <location>
        <begin position="158"/>
        <end position="333"/>
    </location>
</feature>
<dbReference type="PANTHER" id="PTHR36766">
    <property type="entry name" value="PLANT BROAD-SPECTRUM MILDEW RESISTANCE PROTEIN RPW8"/>
    <property type="match status" value="1"/>
</dbReference>
<dbReference type="RefSeq" id="XP_021802174.1">
    <property type="nucleotide sequence ID" value="XM_021946482.1"/>
</dbReference>
<dbReference type="Gene3D" id="3.40.50.300">
    <property type="entry name" value="P-loop containing nucleotide triphosphate hydrolases"/>
    <property type="match status" value="1"/>
</dbReference>
<dbReference type="FunFam" id="3.40.50.300:FF:001091">
    <property type="entry name" value="Probable disease resistance protein At1g61300"/>
    <property type="match status" value="1"/>
</dbReference>
<dbReference type="PRINTS" id="PR00364">
    <property type="entry name" value="DISEASERSIST"/>
</dbReference>
<keyword evidence="5" id="KW-0067">ATP-binding</keyword>
<evidence type="ECO:0000256" key="1">
    <source>
        <dbReference type="ARBA" id="ARBA00022614"/>
    </source>
</evidence>
<feature type="domain" description="R13L1/DRL21-like LRR repeat region" evidence="10">
    <location>
        <begin position="1060"/>
        <end position="1124"/>
    </location>
</feature>
<dbReference type="SUPFAM" id="SSF52047">
    <property type="entry name" value="RNI-like"/>
    <property type="match status" value="1"/>
</dbReference>
<keyword evidence="2" id="KW-0677">Repeat</keyword>
<dbReference type="Gene3D" id="1.10.8.430">
    <property type="entry name" value="Helical domain of apoptotic protease-activating factors"/>
    <property type="match status" value="1"/>
</dbReference>
<dbReference type="InterPro" id="IPR056789">
    <property type="entry name" value="LRR_R13L1-DRL21"/>
</dbReference>
<dbReference type="InterPro" id="IPR041118">
    <property type="entry name" value="Rx_N"/>
</dbReference>
<evidence type="ECO:0000256" key="2">
    <source>
        <dbReference type="ARBA" id="ARBA00022737"/>
    </source>
</evidence>
<dbReference type="InterPro" id="IPR042197">
    <property type="entry name" value="Apaf_helical"/>
</dbReference>
<dbReference type="SUPFAM" id="SSF52540">
    <property type="entry name" value="P-loop containing nucleoside triphosphate hydrolases"/>
    <property type="match status" value="1"/>
</dbReference>
<evidence type="ECO:0000259" key="7">
    <source>
        <dbReference type="Pfam" id="PF00931"/>
    </source>
</evidence>
<dbReference type="SMR" id="A0A6P5RGT7"/>
<evidence type="ECO:0000256" key="4">
    <source>
        <dbReference type="ARBA" id="ARBA00022821"/>
    </source>
</evidence>
<reference evidence="12" key="1">
    <citation type="submission" date="2025-08" db="UniProtKB">
        <authorList>
            <consortium name="RefSeq"/>
        </authorList>
    </citation>
    <scope>IDENTIFICATION</scope>
</reference>
<dbReference type="Pfam" id="PF00931">
    <property type="entry name" value="NB-ARC"/>
    <property type="match status" value="1"/>
</dbReference>
<dbReference type="Proteomes" id="UP000515124">
    <property type="component" value="Unplaced"/>
</dbReference>
<dbReference type="InterPro" id="IPR036388">
    <property type="entry name" value="WH-like_DNA-bd_sf"/>
</dbReference>
<dbReference type="InterPro" id="IPR058922">
    <property type="entry name" value="WHD_DRP"/>
</dbReference>
<protein>
    <submittedName>
        <fullName evidence="12">Disease resistance protein RGA1</fullName>
    </submittedName>
</protein>
<dbReference type="PANTHER" id="PTHR36766:SF59">
    <property type="entry name" value="DISEASE RESISTANCE PROTEIN RGA2-LIKE"/>
    <property type="match status" value="1"/>
</dbReference>
<organism evidence="11 12">
    <name type="scientific">Prunus avium</name>
    <name type="common">Cherry</name>
    <name type="synonym">Cerasus avium</name>
    <dbReference type="NCBI Taxonomy" id="42229"/>
    <lineage>
        <taxon>Eukaryota</taxon>
        <taxon>Viridiplantae</taxon>
        <taxon>Streptophyta</taxon>
        <taxon>Embryophyta</taxon>
        <taxon>Tracheophyta</taxon>
        <taxon>Spermatophyta</taxon>
        <taxon>Magnoliopsida</taxon>
        <taxon>eudicotyledons</taxon>
        <taxon>Gunneridae</taxon>
        <taxon>Pentapetalae</taxon>
        <taxon>rosids</taxon>
        <taxon>fabids</taxon>
        <taxon>Rosales</taxon>
        <taxon>Rosaceae</taxon>
        <taxon>Amygdaloideae</taxon>
        <taxon>Amygdaleae</taxon>
        <taxon>Prunus</taxon>
    </lineage>
</organism>
<dbReference type="AlphaFoldDB" id="A0A6P5RGT7"/>
<name>A0A6P5RGT7_PRUAV</name>
<gene>
    <name evidence="12" type="primary">LOC110746276</name>
</gene>
<dbReference type="SUPFAM" id="SSF52058">
    <property type="entry name" value="L domain-like"/>
    <property type="match status" value="1"/>
</dbReference>
<accession>A0A6P5RGT7</accession>
<feature type="domain" description="Disease resistance N-terminal" evidence="8">
    <location>
        <begin position="7"/>
        <end position="86"/>
    </location>
</feature>
<dbReference type="Gene3D" id="3.80.10.10">
    <property type="entry name" value="Ribonuclease Inhibitor"/>
    <property type="match status" value="4"/>
</dbReference>
<dbReference type="Pfam" id="PF18052">
    <property type="entry name" value="Rx_N"/>
    <property type="match status" value="1"/>
</dbReference>
<dbReference type="GO" id="GO:0006952">
    <property type="term" value="P:defense response"/>
    <property type="evidence" value="ECO:0007669"/>
    <property type="project" value="UniProtKB-KW"/>
</dbReference>
<keyword evidence="1" id="KW-0433">Leucine-rich repeat</keyword>
<dbReference type="InterPro" id="IPR002182">
    <property type="entry name" value="NB-ARC"/>
</dbReference>
<evidence type="ECO:0000313" key="12">
    <source>
        <dbReference type="RefSeq" id="XP_021802174.1"/>
    </source>
</evidence>